<dbReference type="Pfam" id="PF07690">
    <property type="entry name" value="MFS_1"/>
    <property type="match status" value="1"/>
</dbReference>
<name>A0AAV9P8N2_9PEZI</name>
<protein>
    <recommendedName>
        <fullName evidence="7">Major facilitator superfamily (MFS) profile domain-containing protein</fullName>
    </recommendedName>
</protein>
<feature type="domain" description="Major facilitator superfamily (MFS) profile" evidence="7">
    <location>
        <begin position="144"/>
        <end position="599"/>
    </location>
</feature>
<feature type="transmembrane region" description="Helical" evidence="6">
    <location>
        <begin position="513"/>
        <end position="534"/>
    </location>
</feature>
<dbReference type="EMBL" id="JAVRRT010000010">
    <property type="protein sequence ID" value="KAK5168208.1"/>
    <property type="molecule type" value="Genomic_DNA"/>
</dbReference>
<feature type="transmembrane region" description="Helical" evidence="6">
    <location>
        <begin position="179"/>
        <end position="198"/>
    </location>
</feature>
<feature type="region of interest" description="Disordered" evidence="5">
    <location>
        <begin position="1"/>
        <end position="114"/>
    </location>
</feature>
<feature type="transmembrane region" description="Helical" evidence="6">
    <location>
        <begin position="235"/>
        <end position="256"/>
    </location>
</feature>
<feature type="transmembrane region" description="Helical" evidence="6">
    <location>
        <begin position="546"/>
        <end position="563"/>
    </location>
</feature>
<feature type="compositionally biased region" description="Low complexity" evidence="5">
    <location>
        <begin position="70"/>
        <end position="83"/>
    </location>
</feature>
<evidence type="ECO:0000313" key="9">
    <source>
        <dbReference type="Proteomes" id="UP001337655"/>
    </source>
</evidence>
<feature type="compositionally biased region" description="Basic and acidic residues" evidence="5">
    <location>
        <begin position="1"/>
        <end position="23"/>
    </location>
</feature>
<dbReference type="InterPro" id="IPR011701">
    <property type="entry name" value="MFS"/>
</dbReference>
<feature type="transmembrane region" description="Helical" evidence="6">
    <location>
        <begin position="485"/>
        <end position="507"/>
    </location>
</feature>
<evidence type="ECO:0000256" key="2">
    <source>
        <dbReference type="ARBA" id="ARBA00022692"/>
    </source>
</evidence>
<dbReference type="Gene3D" id="1.20.1250.20">
    <property type="entry name" value="MFS general substrate transporter like domains"/>
    <property type="match status" value="1"/>
</dbReference>
<feature type="transmembrane region" description="Helical" evidence="6">
    <location>
        <begin position="210"/>
        <end position="229"/>
    </location>
</feature>
<dbReference type="Gene3D" id="1.20.1720.10">
    <property type="entry name" value="Multidrug resistance protein D"/>
    <property type="match status" value="1"/>
</dbReference>
<dbReference type="InterPro" id="IPR020846">
    <property type="entry name" value="MFS_dom"/>
</dbReference>
<dbReference type="PROSITE" id="PS50850">
    <property type="entry name" value="MFS"/>
    <property type="match status" value="1"/>
</dbReference>
<feature type="transmembrane region" description="Helical" evidence="6">
    <location>
        <begin position="575"/>
        <end position="595"/>
    </location>
</feature>
<dbReference type="InterPro" id="IPR036259">
    <property type="entry name" value="MFS_trans_sf"/>
</dbReference>
<dbReference type="GO" id="GO:0010509">
    <property type="term" value="P:intracellular polyamine homeostasis"/>
    <property type="evidence" value="ECO:0007669"/>
    <property type="project" value="TreeGrafter"/>
</dbReference>
<evidence type="ECO:0000313" key="8">
    <source>
        <dbReference type="EMBL" id="KAK5168208.1"/>
    </source>
</evidence>
<feature type="transmembrane region" description="Helical" evidence="6">
    <location>
        <begin position="385"/>
        <end position="409"/>
    </location>
</feature>
<evidence type="ECO:0000259" key="7">
    <source>
        <dbReference type="PROSITE" id="PS50850"/>
    </source>
</evidence>
<dbReference type="GO" id="GO:0015203">
    <property type="term" value="F:polyamine transmembrane transporter activity"/>
    <property type="evidence" value="ECO:0007669"/>
    <property type="project" value="TreeGrafter"/>
</dbReference>
<proteinExistence type="predicted"/>
<dbReference type="PANTHER" id="PTHR23502">
    <property type="entry name" value="MAJOR FACILITATOR SUPERFAMILY"/>
    <property type="match status" value="1"/>
</dbReference>
<comment type="caution">
    <text evidence="8">The sequence shown here is derived from an EMBL/GenBank/DDBJ whole genome shotgun (WGS) entry which is preliminary data.</text>
</comment>
<dbReference type="PANTHER" id="PTHR23502:SF5">
    <property type="entry name" value="QUINIDINE RESISTANCE PROTEIN 3"/>
    <property type="match status" value="1"/>
</dbReference>
<gene>
    <name evidence="8" type="ORF">LTR77_006777</name>
</gene>
<accession>A0AAV9P8N2</accession>
<reference evidence="8 9" key="1">
    <citation type="submission" date="2023-08" db="EMBL/GenBank/DDBJ databases">
        <title>Black Yeasts Isolated from many extreme environments.</title>
        <authorList>
            <person name="Coleine C."/>
            <person name="Stajich J.E."/>
            <person name="Selbmann L."/>
        </authorList>
    </citation>
    <scope>NUCLEOTIDE SEQUENCE [LARGE SCALE GENOMIC DNA]</scope>
    <source>
        <strain evidence="8 9">CCFEE 5935</strain>
    </source>
</reference>
<dbReference type="RefSeq" id="XP_064657818.1">
    <property type="nucleotide sequence ID" value="XM_064804017.1"/>
</dbReference>
<evidence type="ECO:0000256" key="3">
    <source>
        <dbReference type="ARBA" id="ARBA00022989"/>
    </source>
</evidence>
<keyword evidence="2 6" id="KW-0812">Transmembrane</keyword>
<evidence type="ECO:0000256" key="4">
    <source>
        <dbReference type="ARBA" id="ARBA00023136"/>
    </source>
</evidence>
<keyword evidence="9" id="KW-1185">Reference proteome</keyword>
<dbReference type="GeneID" id="89928116"/>
<feature type="transmembrane region" description="Helical" evidence="6">
    <location>
        <begin position="299"/>
        <end position="318"/>
    </location>
</feature>
<evidence type="ECO:0000256" key="5">
    <source>
        <dbReference type="SAM" id="MobiDB-lite"/>
    </source>
</evidence>
<feature type="transmembrane region" description="Helical" evidence="6">
    <location>
        <begin position="142"/>
        <end position="167"/>
    </location>
</feature>
<keyword evidence="3 6" id="KW-1133">Transmembrane helix</keyword>
<keyword evidence="4 6" id="KW-0472">Membrane</keyword>
<dbReference type="GO" id="GO:0005886">
    <property type="term" value="C:plasma membrane"/>
    <property type="evidence" value="ECO:0007669"/>
    <property type="project" value="TreeGrafter"/>
</dbReference>
<evidence type="ECO:0000256" key="1">
    <source>
        <dbReference type="ARBA" id="ARBA00004141"/>
    </source>
</evidence>
<dbReference type="SUPFAM" id="SSF103473">
    <property type="entry name" value="MFS general substrate transporter"/>
    <property type="match status" value="1"/>
</dbReference>
<evidence type="ECO:0000256" key="6">
    <source>
        <dbReference type="SAM" id="Phobius"/>
    </source>
</evidence>
<comment type="subcellular location">
    <subcellularLocation>
        <location evidence="1">Membrane</location>
        <topology evidence="1">Multi-pass membrane protein</topology>
    </subcellularLocation>
</comment>
<dbReference type="Proteomes" id="UP001337655">
    <property type="component" value="Unassembled WGS sequence"/>
</dbReference>
<feature type="transmembrane region" description="Helical" evidence="6">
    <location>
        <begin position="268"/>
        <end position="287"/>
    </location>
</feature>
<dbReference type="CDD" id="cd17323">
    <property type="entry name" value="MFS_Tpo1_MDR_like"/>
    <property type="match status" value="1"/>
</dbReference>
<feature type="transmembrane region" description="Helical" evidence="6">
    <location>
        <begin position="429"/>
        <end position="453"/>
    </location>
</feature>
<organism evidence="8 9">
    <name type="scientific">Saxophila tyrrhenica</name>
    <dbReference type="NCBI Taxonomy" id="1690608"/>
    <lineage>
        <taxon>Eukaryota</taxon>
        <taxon>Fungi</taxon>
        <taxon>Dikarya</taxon>
        <taxon>Ascomycota</taxon>
        <taxon>Pezizomycotina</taxon>
        <taxon>Dothideomycetes</taxon>
        <taxon>Dothideomycetidae</taxon>
        <taxon>Mycosphaerellales</taxon>
        <taxon>Extremaceae</taxon>
        <taxon>Saxophila</taxon>
    </lineage>
</organism>
<dbReference type="AlphaFoldDB" id="A0AAV9P8N2"/>
<sequence length="616" mass="67679">MSRDHDHDLEKGDPDSELNREDTDSTTTTGRTQVPALTKEPDIPTTAAPCANSEDILKIPQRGRQDSRSSHSSSNSARTLSDDNNNDPHDHHSDRSRAQSSNRSVQRDAEKVPRGQRRGLLARFAVVAEITDAHDYPRKTKWLLTVVIATAGAAAPMASSIVLPALVDIARYFDTTATVVNLSVALYMLSMAIFPLWWSSFSETLGRRTIYLTSFAMYVLFAVLGGVSTNVGMFLAMRVLNGAAGASVQAVGAGTIADIWEVKERGRAIGFFYLGPLCGPLLAPIIGGALNQTLGWRSIQWFLTILGGGILALIVLCLPETLQQRSNPVAALAEDEAAAELPTDEKTGVPARPALSRTTTRQSVQVKTKTYLTVLQRCFVEPLRIVLYLQFPAVAICVFYATTTFAGLYMLNISVQQTFSTTPYSYTSIIVGLLYIPNSMGYFVTSIFGGRWVDWIMAREARKAGRWDEKGRLIYRPEDRMRENVWIAAVMFPAALIVYGWTVTYGVNVAVPLVANFFFGIGSMLVFAAVTTMLTEFMPRKASNGVALNNFVRNIFSCIGGAVTDPLIDAIGNGWMFTGMGVICLVSGAFSIWAMRRYGDHWRITMDRKIDKVQGK</sequence>
<feature type="compositionally biased region" description="Basic and acidic residues" evidence="5">
    <location>
        <begin position="86"/>
        <end position="97"/>
    </location>
</feature>